<organism evidence="1 2">
    <name type="scientific">Sinorhizobium americanum</name>
    <dbReference type="NCBI Taxonomy" id="194963"/>
    <lineage>
        <taxon>Bacteria</taxon>
        <taxon>Pseudomonadati</taxon>
        <taxon>Pseudomonadota</taxon>
        <taxon>Alphaproteobacteria</taxon>
        <taxon>Hyphomicrobiales</taxon>
        <taxon>Rhizobiaceae</taxon>
        <taxon>Sinorhizobium/Ensifer group</taxon>
        <taxon>Sinorhizobium</taxon>
    </lineage>
</organism>
<dbReference type="AlphaFoldDB" id="A0A1L3LVG1"/>
<evidence type="ECO:0000313" key="1">
    <source>
        <dbReference type="EMBL" id="APG94087.1"/>
    </source>
</evidence>
<dbReference type="EMBL" id="CP013110">
    <property type="protein sequence ID" value="APG94087.1"/>
    <property type="molecule type" value="Genomic_DNA"/>
</dbReference>
<dbReference type="KEGG" id="same:SAMCFNEI73_pC0365"/>
<gene>
    <name evidence="1" type="ORF">SAMCFNEI73_pC0365</name>
</gene>
<evidence type="ECO:0000313" key="2">
    <source>
        <dbReference type="Proteomes" id="UP000182306"/>
    </source>
</evidence>
<protein>
    <submittedName>
        <fullName evidence="1">Uncharacterized protein</fullName>
    </submittedName>
</protein>
<keyword evidence="1" id="KW-0614">Plasmid</keyword>
<dbReference type="Proteomes" id="UP000182306">
    <property type="component" value="Plasmid C"/>
</dbReference>
<keyword evidence="2" id="KW-1185">Reference proteome</keyword>
<reference evidence="1 2" key="1">
    <citation type="submission" date="2015-10" db="EMBL/GenBank/DDBJ databases">
        <title>Genomic differences between typical nodule nitrogen-fixing rhizobial strains and those coming from bean seeds.</title>
        <authorList>
            <person name="Peralta H."/>
            <person name="Aguilar-Vera A."/>
            <person name="Diaz R."/>
            <person name="Mora Y."/>
            <person name="Martinez-Batallar G."/>
            <person name="Salazar E."/>
            <person name="Vargas-Lagunas C."/>
            <person name="Encarnacion S."/>
            <person name="Girard L."/>
            <person name="Mora J."/>
        </authorList>
    </citation>
    <scope>NUCLEOTIDE SEQUENCE [LARGE SCALE GENOMIC DNA]</scope>
    <source>
        <strain evidence="1 2">CFNEI 73</strain>
        <plasmid evidence="1 2">C</plasmid>
    </source>
</reference>
<accession>A0A1L3LVG1</accession>
<sequence length="64" mass="7065">MKHGKRSSRDRHADLVDTGETGYGILYLPGTRSAVHSSDSVASSDRQALVHDVSFYQRSAPYNL</sequence>
<geneLocation type="plasmid" evidence="1 2">
    <name>C</name>
</geneLocation>
<proteinExistence type="predicted"/>
<name>A0A1L3LVG1_9HYPH</name>